<dbReference type="Pfam" id="PF12937">
    <property type="entry name" value="F-box-like"/>
    <property type="match status" value="1"/>
</dbReference>
<evidence type="ECO:0000313" key="2">
    <source>
        <dbReference type="Proteomes" id="UP000504606"/>
    </source>
</evidence>
<dbReference type="PROSITE" id="PS50181">
    <property type="entry name" value="FBOX"/>
    <property type="match status" value="1"/>
</dbReference>
<dbReference type="Proteomes" id="UP000504606">
    <property type="component" value="Unplaced"/>
</dbReference>
<organism evidence="2 3">
    <name type="scientific">Frankliniella occidentalis</name>
    <name type="common">Western flower thrips</name>
    <name type="synonym">Euthrips occidentalis</name>
    <dbReference type="NCBI Taxonomy" id="133901"/>
    <lineage>
        <taxon>Eukaryota</taxon>
        <taxon>Metazoa</taxon>
        <taxon>Ecdysozoa</taxon>
        <taxon>Arthropoda</taxon>
        <taxon>Hexapoda</taxon>
        <taxon>Insecta</taxon>
        <taxon>Pterygota</taxon>
        <taxon>Neoptera</taxon>
        <taxon>Paraneoptera</taxon>
        <taxon>Thysanoptera</taxon>
        <taxon>Terebrantia</taxon>
        <taxon>Thripoidea</taxon>
        <taxon>Thripidae</taxon>
        <taxon>Frankliniella</taxon>
    </lineage>
</organism>
<dbReference type="KEGG" id="foc:113218241"/>
<dbReference type="GeneID" id="113218241"/>
<evidence type="ECO:0000259" key="1">
    <source>
        <dbReference type="PROSITE" id="PS50181"/>
    </source>
</evidence>
<reference evidence="3" key="1">
    <citation type="submission" date="2025-08" db="UniProtKB">
        <authorList>
            <consortium name="RefSeq"/>
        </authorList>
    </citation>
    <scope>IDENTIFICATION</scope>
    <source>
        <tissue evidence="3">Whole organism</tissue>
    </source>
</reference>
<protein>
    <submittedName>
        <fullName evidence="3">Uncharacterized protein LOC113218241 isoform X1</fullName>
    </submittedName>
</protein>
<dbReference type="InterPro" id="IPR001810">
    <property type="entry name" value="F-box_dom"/>
</dbReference>
<dbReference type="RefSeq" id="XP_026294295.1">
    <property type="nucleotide sequence ID" value="XM_026438510.2"/>
</dbReference>
<proteinExistence type="predicted"/>
<dbReference type="SUPFAM" id="SSF81383">
    <property type="entry name" value="F-box domain"/>
    <property type="match status" value="1"/>
</dbReference>
<dbReference type="AlphaFoldDB" id="A0A6J1TS13"/>
<dbReference type="InterPro" id="IPR036047">
    <property type="entry name" value="F-box-like_dom_sf"/>
</dbReference>
<keyword evidence="2" id="KW-1185">Reference proteome</keyword>
<name>A0A6J1TS13_FRAOC</name>
<evidence type="ECO:0000313" key="3">
    <source>
        <dbReference type="RefSeq" id="XP_026294295.1"/>
    </source>
</evidence>
<dbReference type="OrthoDB" id="10257471at2759"/>
<accession>A0A6J1TS13</accession>
<dbReference type="Gene3D" id="1.20.1280.50">
    <property type="match status" value="1"/>
</dbReference>
<feature type="domain" description="F-box" evidence="1">
    <location>
        <begin position="5"/>
        <end position="51"/>
    </location>
</feature>
<sequence>MADTTCEMDALGDDELLLVLQYVGAEDLLRCRAVCRRLRDLAAVPELWRWRTVGDPSGWVVAPGSPSVSSPILRLAPCLHLLVMRFGASQEFASSSEMKCAVARLALDVIGDFSGGIIRNQLALGRLRELSVIFYNRDCANVNANFHDVLDVVLAAKGLTVLEVDMDVDLYETGSTAREYKHEAKCESSLKRLAYDSQASDPLLKMLLDAHAATLEEVDLHILRPSDMWDVAPNLVDSLIKMPNLKKLTCPPLHGMHRLQACKTLTALTLNVYALNVMPGMAELESLLHSAGQLLRTATQLTHVDITIPNNESLTLLAALADSEQSGVLSLTLKCFNICRYPEFYEVLAPVLPNLPKLQSLTLDVPSDMRLLGINKVMMMLRPETAPCLSQLAIRSAGCLHIWLTNKSVLDLLKANTLQIKWLGTLFCHFNECHFGCHEIGTDQVTWESVKRLPKIMSLFD</sequence>
<gene>
    <name evidence="3" type="primary">LOC113218241</name>
</gene>